<accession>A0AAV6QCY7</accession>
<keyword evidence="7" id="KW-0597">Phosphoprotein</keyword>
<dbReference type="GO" id="GO:0050892">
    <property type="term" value="P:intestinal absorption"/>
    <property type="evidence" value="ECO:0007669"/>
    <property type="project" value="TreeGrafter"/>
</dbReference>
<keyword evidence="12 20" id="KW-1133">Transmembrane helix</keyword>
<evidence type="ECO:0000313" key="25">
    <source>
        <dbReference type="Proteomes" id="UP000693946"/>
    </source>
</evidence>
<dbReference type="PANTHER" id="PTHR45113">
    <property type="entry name" value="JUNCTIONAL ADHESION MOLECULE A"/>
    <property type="match status" value="1"/>
</dbReference>
<reference evidence="23 25" key="1">
    <citation type="journal article" date="2021" name="Sci. Rep.">
        <title>Chromosome anchoring in Senegalese sole (Solea senegalensis) reveals sex-associated markers and genome rearrangements in flatfish.</title>
        <authorList>
            <person name="Guerrero-Cozar I."/>
            <person name="Gomez-Garrido J."/>
            <person name="Berbel C."/>
            <person name="Martinez-Blanch J.F."/>
            <person name="Alioto T."/>
            <person name="Claros M.G."/>
            <person name="Gagnaire P.A."/>
            <person name="Manchado M."/>
        </authorList>
    </citation>
    <scope>NUCLEOTIDE SEQUENCE [LARGE SCALE GENOMIC DNA]</scope>
    <source>
        <strain evidence="23">Sse05_10M</strain>
    </source>
</reference>
<evidence type="ECO:0000256" key="20">
    <source>
        <dbReference type="SAM" id="Phobius"/>
    </source>
</evidence>
<dbReference type="FunFam" id="2.60.40.10:FF:000342">
    <property type="entry name" value="Junctional adhesion molecule A"/>
    <property type="match status" value="1"/>
</dbReference>
<keyword evidence="15" id="KW-0325">Glycoprotein</keyword>
<keyword evidence="13 20" id="KW-0472">Membrane</keyword>
<evidence type="ECO:0000256" key="13">
    <source>
        <dbReference type="ARBA" id="ARBA00023136"/>
    </source>
</evidence>
<dbReference type="InterPro" id="IPR042456">
    <property type="entry name" value="F11R"/>
</dbReference>
<feature type="region of interest" description="Disordered" evidence="19">
    <location>
        <begin position="260"/>
        <end position="291"/>
    </location>
</feature>
<evidence type="ECO:0000256" key="3">
    <source>
        <dbReference type="ARBA" id="ARBA00008637"/>
    </source>
</evidence>
<evidence type="ECO:0000256" key="10">
    <source>
        <dbReference type="ARBA" id="ARBA00022737"/>
    </source>
</evidence>
<comment type="subcellular location">
    <subcellularLocation>
        <location evidence="2">Cell junction</location>
        <location evidence="2">Tight junction</location>
    </subcellularLocation>
    <subcellularLocation>
        <location evidence="1">Cell membrane</location>
        <topology evidence="1">Single-pass type I membrane protein</topology>
    </subcellularLocation>
</comment>
<dbReference type="GO" id="GO:0005886">
    <property type="term" value="C:plasma membrane"/>
    <property type="evidence" value="ECO:0007669"/>
    <property type="project" value="UniProtKB-SubCell"/>
</dbReference>
<keyword evidence="10" id="KW-0677">Repeat</keyword>
<dbReference type="PROSITE" id="PS50835">
    <property type="entry name" value="IG_LIKE"/>
    <property type="match status" value="2"/>
</dbReference>
<dbReference type="SMART" id="SM00409">
    <property type="entry name" value="IG"/>
    <property type="match status" value="2"/>
</dbReference>
<comment type="similarity">
    <text evidence="3">Belongs to the immunoglobulin superfamily.</text>
</comment>
<evidence type="ECO:0000256" key="12">
    <source>
        <dbReference type="ARBA" id="ARBA00022989"/>
    </source>
</evidence>
<evidence type="ECO:0000256" key="5">
    <source>
        <dbReference type="ARBA" id="ARBA00022427"/>
    </source>
</evidence>
<dbReference type="GO" id="GO:0007155">
    <property type="term" value="P:cell adhesion"/>
    <property type="evidence" value="ECO:0007669"/>
    <property type="project" value="InterPro"/>
</dbReference>
<dbReference type="InterPro" id="IPR003598">
    <property type="entry name" value="Ig_sub2"/>
</dbReference>
<comment type="subunit">
    <text evidence="18">Interacts with the ninth PDZ domain of MPDZ. Interacts with the first PDZ domain of PARD3. The association between PARD3 and PARD6B probably disrupts this interaction. Interacts with ITGAL (via I-domain). Interacts with CD151.</text>
</comment>
<evidence type="ECO:0000256" key="21">
    <source>
        <dbReference type="SAM" id="SignalP"/>
    </source>
</evidence>
<evidence type="ECO:0000256" key="19">
    <source>
        <dbReference type="SAM" id="MobiDB-lite"/>
    </source>
</evidence>
<feature type="signal peptide" evidence="21">
    <location>
        <begin position="1"/>
        <end position="17"/>
    </location>
</feature>
<evidence type="ECO:0000256" key="4">
    <source>
        <dbReference type="ARBA" id="ARBA00016608"/>
    </source>
</evidence>
<keyword evidence="8 20" id="KW-0812">Transmembrane</keyword>
<keyword evidence="6" id="KW-1003">Cell membrane</keyword>
<dbReference type="Pfam" id="PF13927">
    <property type="entry name" value="Ig_3"/>
    <property type="match status" value="1"/>
</dbReference>
<evidence type="ECO:0000256" key="6">
    <source>
        <dbReference type="ARBA" id="ARBA00022475"/>
    </source>
</evidence>
<evidence type="ECO:0000256" key="7">
    <source>
        <dbReference type="ARBA" id="ARBA00022553"/>
    </source>
</evidence>
<evidence type="ECO:0000313" key="24">
    <source>
        <dbReference type="EMBL" id="KAG7516502.1"/>
    </source>
</evidence>
<dbReference type="EMBL" id="JAGKHQ010000005">
    <property type="protein sequence ID" value="KAG7516502.1"/>
    <property type="molecule type" value="Genomic_DNA"/>
</dbReference>
<evidence type="ECO:0000256" key="15">
    <source>
        <dbReference type="ARBA" id="ARBA00023180"/>
    </source>
</evidence>
<dbReference type="AlphaFoldDB" id="A0AAV6QCY7"/>
<evidence type="ECO:0000256" key="14">
    <source>
        <dbReference type="ARBA" id="ARBA00023157"/>
    </source>
</evidence>
<feature type="domain" description="Ig-like" evidence="22">
    <location>
        <begin position="122"/>
        <end position="220"/>
    </location>
</feature>
<evidence type="ECO:0000256" key="9">
    <source>
        <dbReference type="ARBA" id="ARBA00022729"/>
    </source>
</evidence>
<evidence type="ECO:0000256" key="18">
    <source>
        <dbReference type="ARBA" id="ARBA00046718"/>
    </source>
</evidence>
<name>A0AAV6QCY7_SOLSE</name>
<keyword evidence="25" id="KW-1185">Reference proteome</keyword>
<evidence type="ECO:0000256" key="17">
    <source>
        <dbReference type="ARBA" id="ARBA00030590"/>
    </source>
</evidence>
<evidence type="ECO:0000256" key="16">
    <source>
        <dbReference type="ARBA" id="ARBA00023319"/>
    </source>
</evidence>
<dbReference type="PANTHER" id="PTHR45113:SF1">
    <property type="entry name" value="JUNCTIONAL ADHESION MOLECULE A"/>
    <property type="match status" value="1"/>
</dbReference>
<dbReference type="GO" id="GO:0005923">
    <property type="term" value="C:bicellular tight junction"/>
    <property type="evidence" value="ECO:0007669"/>
    <property type="project" value="UniProtKB-SubCell"/>
</dbReference>
<dbReference type="SMART" id="SM00406">
    <property type="entry name" value="IGv"/>
    <property type="match status" value="1"/>
</dbReference>
<dbReference type="EMBL" id="JAGKHQ010000018">
    <property type="protein sequence ID" value="KAG7486724.1"/>
    <property type="molecule type" value="Genomic_DNA"/>
</dbReference>
<feature type="transmembrane region" description="Helical" evidence="20">
    <location>
        <begin position="229"/>
        <end position="250"/>
    </location>
</feature>
<dbReference type="Proteomes" id="UP000693946">
    <property type="component" value="Linkage Group LG6"/>
</dbReference>
<evidence type="ECO:0000313" key="23">
    <source>
        <dbReference type="EMBL" id="KAG7486724.1"/>
    </source>
</evidence>
<comment type="caution">
    <text evidence="23">The sequence shown here is derived from an EMBL/GenBank/DDBJ whole genome shotgun (WGS) entry which is preliminary data.</text>
</comment>
<evidence type="ECO:0000256" key="11">
    <source>
        <dbReference type="ARBA" id="ARBA00022949"/>
    </source>
</evidence>
<protein>
    <recommendedName>
        <fullName evidence="4">Junctional adhesion molecule A</fullName>
    </recommendedName>
    <alternativeName>
        <fullName evidence="17">Junctional adhesion molecule 1</fullName>
    </alternativeName>
</protein>
<dbReference type="Pfam" id="PF07686">
    <property type="entry name" value="V-set"/>
    <property type="match status" value="1"/>
</dbReference>
<keyword evidence="5" id="KW-0796">Tight junction</keyword>
<dbReference type="SMART" id="SM00408">
    <property type="entry name" value="IGc2"/>
    <property type="match status" value="1"/>
</dbReference>
<evidence type="ECO:0000256" key="1">
    <source>
        <dbReference type="ARBA" id="ARBA00004251"/>
    </source>
</evidence>
<evidence type="ECO:0000259" key="22">
    <source>
        <dbReference type="PROSITE" id="PS50835"/>
    </source>
</evidence>
<dbReference type="GO" id="GO:0090557">
    <property type="term" value="P:establishment of endothelial intestinal barrier"/>
    <property type="evidence" value="ECO:0007669"/>
    <property type="project" value="TreeGrafter"/>
</dbReference>
<gene>
    <name evidence="24" type="ORF">JOB18_033045</name>
    <name evidence="23" type="ORF">JOB18_037415</name>
</gene>
<dbReference type="InterPro" id="IPR007110">
    <property type="entry name" value="Ig-like_dom"/>
</dbReference>
<keyword evidence="14" id="KW-1015">Disulfide bond</keyword>
<proteinExistence type="inferred from homology"/>
<keyword evidence="16" id="KW-0393">Immunoglobulin domain</keyword>
<dbReference type="InterPro" id="IPR003599">
    <property type="entry name" value="Ig_sub"/>
</dbReference>
<dbReference type="InterPro" id="IPR013106">
    <property type="entry name" value="Ig_V-set"/>
</dbReference>
<feature type="chain" id="PRO_5044715037" description="Junctional adhesion molecule A" evidence="21">
    <location>
        <begin position="18"/>
        <end position="291"/>
    </location>
</feature>
<feature type="domain" description="Ig-like" evidence="22">
    <location>
        <begin position="18"/>
        <end position="117"/>
    </location>
</feature>
<evidence type="ECO:0000256" key="8">
    <source>
        <dbReference type="ARBA" id="ARBA00022692"/>
    </source>
</evidence>
<keyword evidence="9 21" id="KW-0732">Signal</keyword>
<organism evidence="23 25">
    <name type="scientific">Solea senegalensis</name>
    <name type="common">Senegalese sole</name>
    <dbReference type="NCBI Taxonomy" id="28829"/>
    <lineage>
        <taxon>Eukaryota</taxon>
        <taxon>Metazoa</taxon>
        <taxon>Chordata</taxon>
        <taxon>Craniata</taxon>
        <taxon>Vertebrata</taxon>
        <taxon>Euteleostomi</taxon>
        <taxon>Actinopterygii</taxon>
        <taxon>Neopterygii</taxon>
        <taxon>Teleostei</taxon>
        <taxon>Neoteleostei</taxon>
        <taxon>Acanthomorphata</taxon>
        <taxon>Carangaria</taxon>
        <taxon>Pleuronectiformes</taxon>
        <taxon>Pleuronectoidei</taxon>
        <taxon>Soleidae</taxon>
        <taxon>Solea</taxon>
    </lineage>
</organism>
<keyword evidence="11" id="KW-0965">Cell junction</keyword>
<evidence type="ECO:0000256" key="2">
    <source>
        <dbReference type="ARBA" id="ARBA00004435"/>
    </source>
</evidence>
<reference evidence="23" key="2">
    <citation type="submission" date="2021-03" db="EMBL/GenBank/DDBJ databases">
        <authorList>
            <person name="Guerrero-Cozar I."/>
            <person name="Gomez-Garrido J."/>
            <person name="Berbel C."/>
            <person name="Martinez-Blanch J.F."/>
            <person name="Alioto T."/>
            <person name="Claros M.G."/>
            <person name="Gagnaire P.A."/>
            <person name="Manchado M."/>
        </authorList>
    </citation>
    <scope>NUCLEOTIDE SEQUENCE</scope>
    <source>
        <strain evidence="23">Sse05_10M</strain>
        <tissue evidence="23">Blood</tissue>
    </source>
</reference>
<dbReference type="GO" id="GO:0090559">
    <property type="term" value="P:regulation of membrane permeability"/>
    <property type="evidence" value="ECO:0007669"/>
    <property type="project" value="TreeGrafter"/>
</dbReference>
<sequence length="291" mass="31996">MLVSVTLFLWAATGVNGYSVTTKNAEVQVRENEGTDLTCTYSGDFGSEARVEWKFKDLGGSQTYVVFNGQPTQPYSSRVTIYGSNIRFSKMTPKDTGVYDCEVSGNGQFGETRVKLTVLVPPSMPVCRVPPTVTTGKTAHLSCHDNIGSPPPKYRWYKDGTLLPPDPSKISGFKNATYHLNTENGNLEFPRVTKMDSGQYYCEAYNDAGPPQRSKEAKMQVRDINTGGIVAGVIVALLLLALLGFGLWYAHKKGYLPKKDESKPNVVYQPPSLYGGEDDDGEFKQKSSFVV</sequence>
<dbReference type="Proteomes" id="UP000693946">
    <property type="component" value="Linkage Group LG13"/>
</dbReference>